<feature type="chain" id="PRO_5011452750" evidence="1">
    <location>
        <begin position="21"/>
        <end position="202"/>
    </location>
</feature>
<accession>A0A1I2AD62</accession>
<dbReference type="RefSeq" id="WP_091538321.1">
    <property type="nucleotide sequence ID" value="NZ_FONY01000001.1"/>
</dbReference>
<organism evidence="2 3">
    <name type="scientific">Thermoflexibacter ruber</name>
    <dbReference type="NCBI Taxonomy" id="1003"/>
    <lineage>
        <taxon>Bacteria</taxon>
        <taxon>Pseudomonadati</taxon>
        <taxon>Bacteroidota</taxon>
        <taxon>Cytophagia</taxon>
        <taxon>Cytophagales</taxon>
        <taxon>Thermoflexibacteraceae</taxon>
        <taxon>Thermoflexibacter</taxon>
    </lineage>
</organism>
<sequence length="202" mass="22937">MRTIIFSLFFTLFVFTSSVAQTSVMDFFNARMKAYKAELRKGKITDETPFQNNKNITVKDIKNGFLRYDLPYAEGFEEMAYYIPTQGNKFAVIASFACGPACETDLPTFYELENGNLVDKTDKYLPKATREEIKEALTKAESKIVLSDKDASLGMWVKVPQQGTTIFIGFKEDAGISEDGKFHQIYELVYTRANGTFKAVRK</sequence>
<dbReference type="Proteomes" id="UP000199513">
    <property type="component" value="Unassembled WGS sequence"/>
</dbReference>
<feature type="signal peptide" evidence="1">
    <location>
        <begin position="1"/>
        <end position="20"/>
    </location>
</feature>
<reference evidence="2 3" key="1">
    <citation type="submission" date="2016-10" db="EMBL/GenBank/DDBJ databases">
        <authorList>
            <person name="de Groot N.N."/>
        </authorList>
    </citation>
    <scope>NUCLEOTIDE SEQUENCE [LARGE SCALE GENOMIC DNA]</scope>
    <source>
        <strain>GEY</strain>
        <strain evidence="3">DSM 9560</strain>
    </source>
</reference>
<gene>
    <name evidence="2" type="ORF">SAMN04488541_1001126</name>
</gene>
<dbReference type="STRING" id="1003.SAMN04488541_1001126"/>
<dbReference type="EMBL" id="FONY01000001">
    <property type="protein sequence ID" value="SFE41944.1"/>
    <property type="molecule type" value="Genomic_DNA"/>
</dbReference>
<name>A0A1I2AD62_9BACT</name>
<keyword evidence="3" id="KW-1185">Reference proteome</keyword>
<keyword evidence="1" id="KW-0732">Signal</keyword>
<evidence type="ECO:0000313" key="3">
    <source>
        <dbReference type="Proteomes" id="UP000199513"/>
    </source>
</evidence>
<proteinExistence type="predicted"/>
<dbReference type="OrthoDB" id="9913167at2"/>
<evidence type="ECO:0000256" key="1">
    <source>
        <dbReference type="SAM" id="SignalP"/>
    </source>
</evidence>
<protein>
    <submittedName>
        <fullName evidence="2">Uncharacterized protein</fullName>
    </submittedName>
</protein>
<evidence type="ECO:0000313" key="2">
    <source>
        <dbReference type="EMBL" id="SFE41944.1"/>
    </source>
</evidence>
<dbReference type="AlphaFoldDB" id="A0A1I2AD62"/>